<dbReference type="GeneTree" id="ENSGT00910000146930"/>
<name>A0A8C0D4K2_BALMU</name>
<dbReference type="Ensembl" id="ENSBMST00010015579.1">
    <property type="protein sequence ID" value="ENSBMSP00010014050.1"/>
    <property type="gene ID" value="ENSBMSG00010010264.1"/>
</dbReference>
<evidence type="ECO:0000313" key="2">
    <source>
        <dbReference type="Ensembl" id="ENSBMSP00010014050.1"/>
    </source>
</evidence>
<evidence type="ECO:0000256" key="1">
    <source>
        <dbReference type="SAM" id="MobiDB-lite"/>
    </source>
</evidence>
<organism evidence="2">
    <name type="scientific">Balaenoptera musculus</name>
    <name type="common">Blue whale</name>
    <dbReference type="NCBI Taxonomy" id="9771"/>
    <lineage>
        <taxon>Eukaryota</taxon>
        <taxon>Metazoa</taxon>
        <taxon>Chordata</taxon>
        <taxon>Craniata</taxon>
        <taxon>Vertebrata</taxon>
        <taxon>Euteleostomi</taxon>
        <taxon>Mammalia</taxon>
        <taxon>Eutheria</taxon>
        <taxon>Laurasiatheria</taxon>
        <taxon>Artiodactyla</taxon>
        <taxon>Whippomorpha</taxon>
        <taxon>Cetacea</taxon>
        <taxon>Mysticeti</taxon>
        <taxon>Balaenopteridae</taxon>
        <taxon>Balaenoptera</taxon>
    </lineage>
</organism>
<reference evidence="2" key="1">
    <citation type="submission" date="2023-09" db="UniProtKB">
        <authorList>
            <consortium name="Ensembl"/>
        </authorList>
    </citation>
    <scope>IDENTIFICATION</scope>
</reference>
<dbReference type="AlphaFoldDB" id="A0A8C0D4K2"/>
<accession>A0A8C0D4K2</accession>
<proteinExistence type="predicted"/>
<protein>
    <submittedName>
        <fullName evidence="2">Uncharacterized protein</fullName>
    </submittedName>
</protein>
<sequence>MDWGKTLSSEPPRAADLAFLPLVSRPTEVEAAEQRQRSPSVPLRPGHQVGELDWGPGAEEGWPGRARVRDLGLRDAPGVGSPEGWNRPSSSYRALIPPPLDRG</sequence>
<feature type="region of interest" description="Disordered" evidence="1">
    <location>
        <begin position="28"/>
        <end position="103"/>
    </location>
</feature>